<dbReference type="PANTHER" id="PTHR22847:SF637">
    <property type="entry name" value="WD REPEAT DOMAIN 5B"/>
    <property type="match status" value="1"/>
</dbReference>
<dbReference type="SUPFAM" id="SSF50978">
    <property type="entry name" value="WD40 repeat-like"/>
    <property type="match status" value="1"/>
</dbReference>
<evidence type="ECO:0000313" key="6">
    <source>
        <dbReference type="EMBL" id="KAG0292440.1"/>
    </source>
</evidence>
<dbReference type="InterPro" id="IPR015943">
    <property type="entry name" value="WD40/YVTN_repeat-like_dom_sf"/>
</dbReference>
<keyword evidence="1 3" id="KW-0853">WD repeat</keyword>
<dbReference type="PROSITE" id="PS50294">
    <property type="entry name" value="WD_REPEATS_REGION"/>
    <property type="match status" value="2"/>
</dbReference>
<keyword evidence="2" id="KW-0677">Repeat</keyword>
<dbReference type="Gene3D" id="2.130.10.10">
    <property type="entry name" value="YVTN repeat-like/Quinoprotein amine dehydrogenase"/>
    <property type="match status" value="2"/>
</dbReference>
<dbReference type="PROSITE" id="PS50082">
    <property type="entry name" value="WD_REPEATS_2"/>
    <property type="match status" value="3"/>
</dbReference>
<dbReference type="InterPro" id="IPR001680">
    <property type="entry name" value="WD40_rpt"/>
</dbReference>
<evidence type="ECO:0000256" key="2">
    <source>
        <dbReference type="ARBA" id="ARBA00022737"/>
    </source>
</evidence>
<dbReference type="InterPro" id="IPR020472">
    <property type="entry name" value="WD40_PAC1"/>
</dbReference>
<dbReference type="InterPro" id="IPR001480">
    <property type="entry name" value="Bulb-type_lectin_dom"/>
</dbReference>
<dbReference type="PRINTS" id="PR00320">
    <property type="entry name" value="GPROTEINBRPT"/>
</dbReference>
<feature type="domain" description="Bulb-type lectin" evidence="5">
    <location>
        <begin position="1"/>
        <end position="106"/>
    </location>
</feature>
<gene>
    <name evidence="6" type="ORF">BGZ96_004120</name>
</gene>
<dbReference type="PANTHER" id="PTHR22847">
    <property type="entry name" value="WD40 REPEAT PROTEIN"/>
    <property type="match status" value="1"/>
</dbReference>
<feature type="region of interest" description="Disordered" evidence="4">
    <location>
        <begin position="221"/>
        <end position="243"/>
    </location>
</feature>
<evidence type="ECO:0000256" key="4">
    <source>
        <dbReference type="SAM" id="MobiDB-lite"/>
    </source>
</evidence>
<evidence type="ECO:0000259" key="5">
    <source>
        <dbReference type="PROSITE" id="PS50927"/>
    </source>
</evidence>
<organism evidence="6 7">
    <name type="scientific">Linnemannia gamsii</name>
    <dbReference type="NCBI Taxonomy" id="64522"/>
    <lineage>
        <taxon>Eukaryota</taxon>
        <taxon>Fungi</taxon>
        <taxon>Fungi incertae sedis</taxon>
        <taxon>Mucoromycota</taxon>
        <taxon>Mortierellomycotina</taxon>
        <taxon>Mortierellomycetes</taxon>
        <taxon>Mortierellales</taxon>
        <taxon>Mortierellaceae</taxon>
        <taxon>Linnemannia</taxon>
    </lineage>
</organism>
<accession>A0ABQ7K7K0</accession>
<protein>
    <recommendedName>
        <fullName evidence="5">Bulb-type lectin domain-containing protein</fullName>
    </recommendedName>
</protein>
<keyword evidence="7" id="KW-1185">Reference proteome</keyword>
<dbReference type="SMART" id="SM00320">
    <property type="entry name" value="WD40"/>
    <property type="match status" value="4"/>
</dbReference>
<dbReference type="InterPro" id="IPR036322">
    <property type="entry name" value="WD40_repeat_dom_sf"/>
</dbReference>
<name>A0ABQ7K7K0_9FUNG</name>
<comment type="caution">
    <text evidence="6">The sequence shown here is derived from an EMBL/GenBank/DDBJ whole genome shotgun (WGS) entry which is preliminary data.</text>
</comment>
<feature type="repeat" description="WD" evidence="3">
    <location>
        <begin position="73"/>
        <end position="114"/>
    </location>
</feature>
<dbReference type="EMBL" id="JAAAIM010000197">
    <property type="protein sequence ID" value="KAG0292440.1"/>
    <property type="molecule type" value="Genomic_DNA"/>
</dbReference>
<feature type="repeat" description="WD" evidence="3">
    <location>
        <begin position="31"/>
        <end position="64"/>
    </location>
</feature>
<evidence type="ECO:0000313" key="7">
    <source>
        <dbReference type="Proteomes" id="UP001194696"/>
    </source>
</evidence>
<dbReference type="PROSITE" id="PS50927">
    <property type="entry name" value="BULB_LECTIN"/>
    <property type="match status" value="1"/>
</dbReference>
<dbReference type="Proteomes" id="UP001194696">
    <property type="component" value="Unassembled WGS sequence"/>
</dbReference>
<reference evidence="6 7" key="1">
    <citation type="journal article" date="2020" name="Fungal Divers.">
        <title>Resolving the Mortierellaceae phylogeny through synthesis of multi-gene phylogenetics and phylogenomics.</title>
        <authorList>
            <person name="Vandepol N."/>
            <person name="Liber J."/>
            <person name="Desiro A."/>
            <person name="Na H."/>
            <person name="Kennedy M."/>
            <person name="Barry K."/>
            <person name="Grigoriev I.V."/>
            <person name="Miller A.N."/>
            <person name="O'Donnell K."/>
            <person name="Stajich J.E."/>
            <person name="Bonito G."/>
        </authorList>
    </citation>
    <scope>NUCLEOTIDE SEQUENCE [LARGE SCALE GENOMIC DNA]</scope>
    <source>
        <strain evidence="6 7">AD045</strain>
    </source>
</reference>
<dbReference type="Pfam" id="PF00400">
    <property type="entry name" value="WD40"/>
    <property type="match status" value="4"/>
</dbReference>
<feature type="repeat" description="WD" evidence="3">
    <location>
        <begin position="1"/>
        <end position="24"/>
    </location>
</feature>
<dbReference type="PROSITE" id="PS00678">
    <property type="entry name" value="WD_REPEATS_1"/>
    <property type="match status" value="1"/>
</dbReference>
<sequence>MSPDGLWIATSGPDRVIKIWSAETDVPEIVLRCRGGRISSLVFSPDGQWIASGGEDNTVRLWDVLLRTPGLALHGHMSSILVVVFSHCGQLVVSGSEDGTVRIWKAGTGESRVILDAFHHARAIALRYSPSNIQIALVQTGNDRLKLWDGYGENASVPLECGNWLDSIAFSHCGRWIAVGGDQCVKLWKWIDVTQKWEQKLKMNYFYGRVWGIAWRPDNSDENQNELSDDIQGDFSDKGRDEI</sequence>
<evidence type="ECO:0000256" key="1">
    <source>
        <dbReference type="ARBA" id="ARBA00022574"/>
    </source>
</evidence>
<evidence type="ECO:0000256" key="3">
    <source>
        <dbReference type="PROSITE-ProRule" id="PRU00221"/>
    </source>
</evidence>
<feature type="compositionally biased region" description="Acidic residues" evidence="4">
    <location>
        <begin position="221"/>
        <end position="232"/>
    </location>
</feature>
<proteinExistence type="predicted"/>
<dbReference type="InterPro" id="IPR019775">
    <property type="entry name" value="WD40_repeat_CS"/>
</dbReference>